<organism evidence="2">
    <name type="scientific">Mytilinidion resinicola</name>
    <dbReference type="NCBI Taxonomy" id="574789"/>
    <lineage>
        <taxon>Eukaryota</taxon>
        <taxon>Fungi</taxon>
        <taxon>Dikarya</taxon>
        <taxon>Ascomycota</taxon>
        <taxon>Pezizomycotina</taxon>
        <taxon>Dothideomycetes</taxon>
        <taxon>Pleosporomycetidae</taxon>
        <taxon>Mytilinidiales</taxon>
        <taxon>Mytilinidiaceae</taxon>
        <taxon>Mytilinidion</taxon>
    </lineage>
</organism>
<sequence>MAAHKPLSSADRKPGDQGQQGPVTSTNTTAVQPVRGLQACGVCRNVRRVFKDHSARQCPFKTRKQRNRTRQRMNPGTSRRERDQRRNKERHAAQSEKEETNDQLQPLHLLPIRAKQPEGSLGEDANDVPHESQDEDNGRVDVGAREEEYKQGVEMAKNYKEQQYQEV</sequence>
<evidence type="ECO:0000256" key="1">
    <source>
        <dbReference type="SAM" id="MobiDB-lite"/>
    </source>
</evidence>
<gene>
    <name evidence="2 4" type="ORF">BDZ99DRAFT_482750</name>
</gene>
<reference evidence="4" key="2">
    <citation type="submission" date="2020-04" db="EMBL/GenBank/DDBJ databases">
        <authorList>
            <consortium name="NCBI Genome Project"/>
        </authorList>
    </citation>
    <scope>NUCLEOTIDE SEQUENCE</scope>
    <source>
        <strain evidence="4">CBS 304.34</strain>
    </source>
</reference>
<feature type="region of interest" description="Disordered" evidence="1">
    <location>
        <begin position="51"/>
        <end position="167"/>
    </location>
</feature>
<dbReference type="RefSeq" id="XP_033569580.1">
    <property type="nucleotide sequence ID" value="XM_033722519.1"/>
</dbReference>
<reference evidence="2 4" key="1">
    <citation type="journal article" date="2020" name="Stud. Mycol.">
        <title>101 Dothideomycetes genomes: a test case for predicting lifestyles and emergence of pathogens.</title>
        <authorList>
            <person name="Haridas S."/>
            <person name="Albert R."/>
            <person name="Binder M."/>
            <person name="Bloem J."/>
            <person name="Labutti K."/>
            <person name="Salamov A."/>
            <person name="Andreopoulos B."/>
            <person name="Baker S."/>
            <person name="Barry K."/>
            <person name="Bills G."/>
            <person name="Bluhm B."/>
            <person name="Cannon C."/>
            <person name="Castanera R."/>
            <person name="Culley D."/>
            <person name="Daum C."/>
            <person name="Ezra D."/>
            <person name="Gonzalez J."/>
            <person name="Henrissat B."/>
            <person name="Kuo A."/>
            <person name="Liang C."/>
            <person name="Lipzen A."/>
            <person name="Lutzoni F."/>
            <person name="Magnuson J."/>
            <person name="Mondo S."/>
            <person name="Nolan M."/>
            <person name="Ohm R."/>
            <person name="Pangilinan J."/>
            <person name="Park H.-J."/>
            <person name="Ramirez L."/>
            <person name="Alfaro M."/>
            <person name="Sun H."/>
            <person name="Tritt A."/>
            <person name="Yoshinaga Y."/>
            <person name="Zwiers L.-H."/>
            <person name="Turgeon B."/>
            <person name="Goodwin S."/>
            <person name="Spatafora J."/>
            <person name="Crous P."/>
            <person name="Grigoriev I."/>
        </authorList>
    </citation>
    <scope>NUCLEOTIDE SEQUENCE</scope>
    <source>
        <strain evidence="2 4">CBS 304.34</strain>
    </source>
</reference>
<evidence type="ECO:0000313" key="3">
    <source>
        <dbReference type="Proteomes" id="UP000504636"/>
    </source>
</evidence>
<name>A0A6A6Y1C5_9PEZI</name>
<dbReference type="Proteomes" id="UP000504636">
    <property type="component" value="Unplaced"/>
</dbReference>
<evidence type="ECO:0000313" key="2">
    <source>
        <dbReference type="EMBL" id="KAF2802616.1"/>
    </source>
</evidence>
<protein>
    <recommendedName>
        <fullName evidence="5">Zinc knuckle domain-containing protein</fullName>
    </recommendedName>
</protein>
<reference evidence="4" key="3">
    <citation type="submission" date="2025-04" db="UniProtKB">
        <authorList>
            <consortium name="RefSeq"/>
        </authorList>
    </citation>
    <scope>IDENTIFICATION</scope>
    <source>
        <strain evidence="4">CBS 304.34</strain>
    </source>
</reference>
<feature type="compositionally biased region" description="Basic and acidic residues" evidence="1">
    <location>
        <begin position="127"/>
        <end position="151"/>
    </location>
</feature>
<proteinExistence type="predicted"/>
<evidence type="ECO:0008006" key="5">
    <source>
        <dbReference type="Google" id="ProtNLM"/>
    </source>
</evidence>
<dbReference type="EMBL" id="MU003722">
    <property type="protein sequence ID" value="KAF2802616.1"/>
    <property type="molecule type" value="Genomic_DNA"/>
</dbReference>
<feature type="compositionally biased region" description="Polar residues" evidence="1">
    <location>
        <begin position="17"/>
        <end position="31"/>
    </location>
</feature>
<accession>A0A6A6Y1C5</accession>
<evidence type="ECO:0000313" key="4">
    <source>
        <dbReference type="RefSeq" id="XP_033569580.1"/>
    </source>
</evidence>
<feature type="compositionally biased region" description="Basic residues" evidence="1">
    <location>
        <begin position="61"/>
        <end position="71"/>
    </location>
</feature>
<dbReference type="GeneID" id="54463412"/>
<feature type="region of interest" description="Disordered" evidence="1">
    <location>
        <begin position="1"/>
        <end position="37"/>
    </location>
</feature>
<dbReference type="AlphaFoldDB" id="A0A6A6Y1C5"/>
<feature type="compositionally biased region" description="Basic and acidic residues" evidence="1">
    <location>
        <begin position="78"/>
        <end position="100"/>
    </location>
</feature>
<keyword evidence="3" id="KW-1185">Reference proteome</keyword>